<dbReference type="RefSeq" id="WP_127732163.1">
    <property type="nucleotide sequence ID" value="NZ_SACP01000020.1"/>
</dbReference>
<dbReference type="PANTHER" id="PTHR43414">
    <property type="entry name" value="MULTIDRUG RESISTANCE PROTEIN MDTG"/>
    <property type="match status" value="1"/>
</dbReference>
<dbReference type="OrthoDB" id="9764259at2"/>
<accession>A0A3S2VRR8</accession>
<dbReference type="InterPro" id="IPR036259">
    <property type="entry name" value="MFS_trans_sf"/>
</dbReference>
<feature type="transmembrane region" description="Helical" evidence="7">
    <location>
        <begin position="96"/>
        <end position="115"/>
    </location>
</feature>
<keyword evidence="3" id="KW-1003">Cell membrane</keyword>
<keyword evidence="10" id="KW-1185">Reference proteome</keyword>
<keyword evidence="4 7" id="KW-0812">Transmembrane</keyword>
<feature type="transmembrane region" description="Helical" evidence="7">
    <location>
        <begin position="26"/>
        <end position="50"/>
    </location>
</feature>
<protein>
    <submittedName>
        <fullName evidence="9">MFS transporter</fullName>
    </submittedName>
</protein>
<gene>
    <name evidence="9" type="ORF">EOE48_19330</name>
</gene>
<evidence type="ECO:0000256" key="5">
    <source>
        <dbReference type="ARBA" id="ARBA00022989"/>
    </source>
</evidence>
<reference evidence="9 10" key="1">
    <citation type="submission" date="2019-01" db="EMBL/GenBank/DDBJ databases">
        <authorList>
            <person name="Chen W.-M."/>
        </authorList>
    </citation>
    <scope>NUCLEOTIDE SEQUENCE [LARGE SCALE GENOMIC DNA]</scope>
    <source>
        <strain evidence="9 10">TER-1</strain>
    </source>
</reference>
<feature type="transmembrane region" description="Helical" evidence="7">
    <location>
        <begin position="387"/>
        <end position="405"/>
    </location>
</feature>
<dbReference type="InterPro" id="IPR001958">
    <property type="entry name" value="Tet-R_TetA/multi-R_MdtG-like"/>
</dbReference>
<dbReference type="SUPFAM" id="SSF103473">
    <property type="entry name" value="MFS general substrate transporter"/>
    <property type="match status" value="1"/>
</dbReference>
<feature type="domain" description="Major facilitator superfamily (MFS) profile" evidence="8">
    <location>
        <begin position="25"/>
        <end position="410"/>
    </location>
</feature>
<proteinExistence type="predicted"/>
<dbReference type="Proteomes" id="UP000286997">
    <property type="component" value="Unassembled WGS sequence"/>
</dbReference>
<evidence type="ECO:0000256" key="2">
    <source>
        <dbReference type="ARBA" id="ARBA00022448"/>
    </source>
</evidence>
<feature type="transmembrane region" description="Helical" evidence="7">
    <location>
        <begin position="296"/>
        <end position="316"/>
    </location>
</feature>
<feature type="transmembrane region" description="Helical" evidence="7">
    <location>
        <begin position="266"/>
        <end position="284"/>
    </location>
</feature>
<keyword evidence="6 7" id="KW-0472">Membrane</keyword>
<feature type="transmembrane region" description="Helical" evidence="7">
    <location>
        <begin position="154"/>
        <end position="175"/>
    </location>
</feature>
<sequence length="418" mass="43271">MTRDSAAPATAPIGAEETDAYWRRNLAVCVFGSFTTLVAMTLLLPFLPLYVEELGVTGQAAIVQWSGVAFGATFFSAALVAPLWGRFADLYGRKLILLRASLAMAIVMSLIGMAQDVYQLVGLRLLAGLLGGYSSGATVLIATQTPKARSGWALGILASGVMAGNLVGPLAGGVLPPIIGIRATFLAAGGVIFVAFLATLLLIREERRPTRAERRANPGWAAIPDKRPVLALLATGTLLMLAVMSIEPIITVYVAELVTDPARVTMVAGLAMSATALGSILAAPRLGRLADRIGPWRVIAGGLAASALLLVPQALVTEGWQLVVLRFLMGLSLGGLLPCLASALRHSVPDRVAGTVLGYSTSAQYAGQVIGPLLGGFAGGHLGMRSVFLATAILMALGAAGTVLARPRAESLVGESTR</sequence>
<dbReference type="PROSITE" id="PS50850">
    <property type="entry name" value="MFS"/>
    <property type="match status" value="1"/>
</dbReference>
<dbReference type="Gene3D" id="1.20.1250.20">
    <property type="entry name" value="MFS general substrate transporter like domains"/>
    <property type="match status" value="2"/>
</dbReference>
<dbReference type="PANTHER" id="PTHR43414:SF6">
    <property type="entry name" value="MULTIDRUG RESISTANCE PROTEIN MDTG"/>
    <property type="match status" value="1"/>
</dbReference>
<dbReference type="InterPro" id="IPR011701">
    <property type="entry name" value="MFS"/>
</dbReference>
<organism evidence="9 10">
    <name type="scientific">Methylobacterium oryzihabitans</name>
    <dbReference type="NCBI Taxonomy" id="2499852"/>
    <lineage>
        <taxon>Bacteria</taxon>
        <taxon>Pseudomonadati</taxon>
        <taxon>Pseudomonadota</taxon>
        <taxon>Alphaproteobacteria</taxon>
        <taxon>Hyphomicrobiales</taxon>
        <taxon>Methylobacteriaceae</taxon>
        <taxon>Methylobacterium</taxon>
    </lineage>
</organism>
<dbReference type="PRINTS" id="PR01035">
    <property type="entry name" value="TCRTETA"/>
</dbReference>
<feature type="transmembrane region" description="Helical" evidence="7">
    <location>
        <begin position="356"/>
        <end position="375"/>
    </location>
</feature>
<keyword evidence="5 7" id="KW-1133">Transmembrane helix</keyword>
<dbReference type="GO" id="GO:0022857">
    <property type="term" value="F:transmembrane transporter activity"/>
    <property type="evidence" value="ECO:0007669"/>
    <property type="project" value="InterPro"/>
</dbReference>
<name>A0A3S2VRR8_9HYPH</name>
<evidence type="ECO:0000313" key="10">
    <source>
        <dbReference type="Proteomes" id="UP000286997"/>
    </source>
</evidence>
<evidence type="ECO:0000256" key="3">
    <source>
        <dbReference type="ARBA" id="ARBA00022475"/>
    </source>
</evidence>
<keyword evidence="2" id="KW-0813">Transport</keyword>
<evidence type="ECO:0000313" key="9">
    <source>
        <dbReference type="EMBL" id="RVU15663.1"/>
    </source>
</evidence>
<dbReference type="AlphaFoldDB" id="A0A3S2VRR8"/>
<feature type="transmembrane region" description="Helical" evidence="7">
    <location>
        <begin position="322"/>
        <end position="344"/>
    </location>
</feature>
<dbReference type="EMBL" id="SACP01000020">
    <property type="protein sequence ID" value="RVU15663.1"/>
    <property type="molecule type" value="Genomic_DNA"/>
</dbReference>
<evidence type="ECO:0000256" key="7">
    <source>
        <dbReference type="SAM" id="Phobius"/>
    </source>
</evidence>
<dbReference type="GO" id="GO:0005886">
    <property type="term" value="C:plasma membrane"/>
    <property type="evidence" value="ECO:0007669"/>
    <property type="project" value="UniProtKB-SubCell"/>
</dbReference>
<evidence type="ECO:0000256" key="6">
    <source>
        <dbReference type="ARBA" id="ARBA00023136"/>
    </source>
</evidence>
<comment type="subcellular location">
    <subcellularLocation>
        <location evidence="1">Cell membrane</location>
        <topology evidence="1">Multi-pass membrane protein</topology>
    </subcellularLocation>
</comment>
<feature type="transmembrane region" description="Helical" evidence="7">
    <location>
        <begin position="229"/>
        <end position="254"/>
    </location>
</feature>
<feature type="transmembrane region" description="Helical" evidence="7">
    <location>
        <begin position="121"/>
        <end position="142"/>
    </location>
</feature>
<comment type="caution">
    <text evidence="9">The sequence shown here is derived from an EMBL/GenBank/DDBJ whole genome shotgun (WGS) entry which is preliminary data.</text>
</comment>
<evidence type="ECO:0000256" key="4">
    <source>
        <dbReference type="ARBA" id="ARBA00022692"/>
    </source>
</evidence>
<feature type="transmembrane region" description="Helical" evidence="7">
    <location>
        <begin position="181"/>
        <end position="203"/>
    </location>
</feature>
<evidence type="ECO:0000256" key="1">
    <source>
        <dbReference type="ARBA" id="ARBA00004651"/>
    </source>
</evidence>
<dbReference type="Pfam" id="PF07690">
    <property type="entry name" value="MFS_1"/>
    <property type="match status" value="2"/>
</dbReference>
<evidence type="ECO:0000259" key="8">
    <source>
        <dbReference type="PROSITE" id="PS50850"/>
    </source>
</evidence>
<feature type="transmembrane region" description="Helical" evidence="7">
    <location>
        <begin position="62"/>
        <end position="84"/>
    </location>
</feature>
<dbReference type="InterPro" id="IPR020846">
    <property type="entry name" value="MFS_dom"/>
</dbReference>